<keyword evidence="4 7" id="KW-0560">Oxidoreductase</keyword>
<dbReference type="RefSeq" id="WP_305993316.1">
    <property type="nucleotide sequence ID" value="NZ_JAVAMP010000011.1"/>
</dbReference>
<gene>
    <name evidence="7" type="primary">lhgO</name>
    <name evidence="7" type="ORF">Q5Y73_18055</name>
</gene>
<dbReference type="PANTHER" id="PTHR43104:SF2">
    <property type="entry name" value="L-2-HYDROXYGLUTARATE DEHYDROGENASE, MITOCHONDRIAL"/>
    <property type="match status" value="1"/>
</dbReference>
<dbReference type="SUPFAM" id="SSF51905">
    <property type="entry name" value="FAD/NAD(P)-binding domain"/>
    <property type="match status" value="1"/>
</dbReference>
<comment type="cofactor">
    <cofactor evidence="1">
        <name>FAD</name>
        <dbReference type="ChEBI" id="CHEBI:57692"/>
    </cofactor>
</comment>
<keyword evidence="3" id="KW-0274">FAD</keyword>
<protein>
    <submittedName>
        <fullName evidence="7">L-2-hydroxyglutarate oxidase</fullName>
        <ecNumber evidence="7">1.1.3.-</ecNumber>
    </submittedName>
</protein>
<comment type="similarity">
    <text evidence="5">Belongs to the L2HGDH family.</text>
</comment>
<dbReference type="Pfam" id="PF01266">
    <property type="entry name" value="DAO"/>
    <property type="match status" value="1"/>
</dbReference>
<evidence type="ECO:0000256" key="1">
    <source>
        <dbReference type="ARBA" id="ARBA00001974"/>
    </source>
</evidence>
<evidence type="ECO:0000256" key="4">
    <source>
        <dbReference type="ARBA" id="ARBA00023002"/>
    </source>
</evidence>
<dbReference type="EMBL" id="JAVAMP010000011">
    <property type="protein sequence ID" value="MDP5276007.1"/>
    <property type="molecule type" value="Genomic_DNA"/>
</dbReference>
<dbReference type="PRINTS" id="PR00757">
    <property type="entry name" value="AMINEOXDASEF"/>
</dbReference>
<dbReference type="GO" id="GO:0016491">
    <property type="term" value="F:oxidoreductase activity"/>
    <property type="evidence" value="ECO:0007669"/>
    <property type="project" value="UniProtKB-KW"/>
</dbReference>
<evidence type="ECO:0000259" key="6">
    <source>
        <dbReference type="Pfam" id="PF01266"/>
    </source>
</evidence>
<dbReference type="InterPro" id="IPR036188">
    <property type="entry name" value="FAD/NAD-bd_sf"/>
</dbReference>
<proteinExistence type="inferred from homology"/>
<evidence type="ECO:0000256" key="5">
    <source>
        <dbReference type="ARBA" id="ARBA00037941"/>
    </source>
</evidence>
<keyword evidence="2" id="KW-0285">Flavoprotein</keyword>
<evidence type="ECO:0000256" key="2">
    <source>
        <dbReference type="ARBA" id="ARBA00022630"/>
    </source>
</evidence>
<reference evidence="7 8" key="1">
    <citation type="submission" date="2023-08" db="EMBL/GenBank/DDBJ databases">
        <authorList>
            <person name="Park J.-S."/>
        </authorList>
    </citation>
    <scope>NUCLEOTIDE SEQUENCE [LARGE SCALE GENOMIC DNA]</scope>
    <source>
        <strain evidence="7 8">2205SS18-9</strain>
    </source>
</reference>
<dbReference type="PANTHER" id="PTHR43104">
    <property type="entry name" value="L-2-HYDROXYGLUTARATE DEHYDROGENASE, MITOCHONDRIAL"/>
    <property type="match status" value="1"/>
</dbReference>
<name>A0ABT9J309_9BACL</name>
<organism evidence="7 8">
    <name type="scientific">Chengkuizengella axinellae</name>
    <dbReference type="NCBI Taxonomy" id="3064388"/>
    <lineage>
        <taxon>Bacteria</taxon>
        <taxon>Bacillati</taxon>
        <taxon>Bacillota</taxon>
        <taxon>Bacilli</taxon>
        <taxon>Bacillales</taxon>
        <taxon>Paenibacillaceae</taxon>
        <taxon>Chengkuizengella</taxon>
    </lineage>
</organism>
<keyword evidence="8" id="KW-1185">Reference proteome</keyword>
<evidence type="ECO:0000313" key="8">
    <source>
        <dbReference type="Proteomes" id="UP001231941"/>
    </source>
</evidence>
<dbReference type="Proteomes" id="UP001231941">
    <property type="component" value="Unassembled WGS sequence"/>
</dbReference>
<dbReference type="InterPro" id="IPR001613">
    <property type="entry name" value="Flavin_amine_oxidase"/>
</dbReference>
<accession>A0ABT9J309</accession>
<comment type="caution">
    <text evidence="7">The sequence shown here is derived from an EMBL/GenBank/DDBJ whole genome shotgun (WGS) entry which is preliminary data.</text>
</comment>
<evidence type="ECO:0000313" key="7">
    <source>
        <dbReference type="EMBL" id="MDP5276007.1"/>
    </source>
</evidence>
<dbReference type="Gene3D" id="3.50.50.60">
    <property type="entry name" value="FAD/NAD(P)-binding domain"/>
    <property type="match status" value="1"/>
</dbReference>
<feature type="domain" description="FAD dependent oxidoreductase" evidence="6">
    <location>
        <begin position="3"/>
        <end position="389"/>
    </location>
</feature>
<evidence type="ECO:0000256" key="3">
    <source>
        <dbReference type="ARBA" id="ARBA00022827"/>
    </source>
</evidence>
<dbReference type="InterPro" id="IPR006076">
    <property type="entry name" value="FAD-dep_OxRdtase"/>
</dbReference>
<dbReference type="Gene3D" id="3.30.9.10">
    <property type="entry name" value="D-Amino Acid Oxidase, subunit A, domain 2"/>
    <property type="match status" value="1"/>
</dbReference>
<dbReference type="NCBIfam" id="NF008726">
    <property type="entry name" value="PRK11728.1"/>
    <property type="match status" value="1"/>
</dbReference>
<sequence>MDDIIIIGGGIVGLSTAYALTERFPHARLRVVEKEDQWAKHQTGNNSGVIHSGIYYKPGSLKARFAKAGSEQMKDFCAKYDINYESCGKVIVATKQTELPLLQNLFERGLANGLDIFMIDPEQLKVEEPYVQGLQAIKVPQAGIVDYKQVCETLVLLLKNQGIEMVLNTEINDIYEHEQSVEVIANDTIYKTSYVVNCGGLHSDRITKMTGLKPDLQIVPFRGEYYELKEKKHHLVKNLIYPVPNPDFPFLGVHFTRMVNGGVEAGPNALLSLKREGYRKTDFDLKDFTEVMFYGGFWRLAAKYWQEGARELWRSYNKKAFVKSLQELIPSIQEDDLESAPSGVRAQALQSNGKLVDDFFIVTGKRSIHVCNAPSPAATACFPIGREIAGRVPEIGT</sequence>
<dbReference type="EC" id="1.1.3.-" evidence="7"/>